<evidence type="ECO:0000313" key="5">
    <source>
        <dbReference type="Proteomes" id="UP001287356"/>
    </source>
</evidence>
<proteinExistence type="predicted"/>
<evidence type="ECO:0000259" key="3">
    <source>
        <dbReference type="Pfam" id="PF09362"/>
    </source>
</evidence>
<gene>
    <name evidence="4" type="ORF">B0T24DRAFT_269673</name>
</gene>
<evidence type="ECO:0000256" key="1">
    <source>
        <dbReference type="SAM" id="MobiDB-lite"/>
    </source>
</evidence>
<dbReference type="Pfam" id="PF09362">
    <property type="entry name" value="DUF1996"/>
    <property type="match status" value="1"/>
</dbReference>
<evidence type="ECO:0000313" key="4">
    <source>
        <dbReference type="EMBL" id="KAK3373596.1"/>
    </source>
</evidence>
<feature type="region of interest" description="Disordered" evidence="1">
    <location>
        <begin position="478"/>
        <end position="504"/>
    </location>
</feature>
<feature type="signal peptide" evidence="2">
    <location>
        <begin position="1"/>
        <end position="18"/>
    </location>
</feature>
<sequence length="504" mass="54385">MRTSVSLAVLAAVSGATAFWRMECHGRLGIARIDPLISPGEVAQHAHSIHGSSGFSESATYQNLIDADCTSCAVTQDKSVYWHPSLYFQHANGTYESVEQVGGMLAYYFLYGDDGSKDSSITAFPSDFRMIAGNSLRRSYSIAGYSAFDADPEKSFWSKLGQTSQTDLAQRALGFNCLNYNKQPEGSLYRHVMPEKSYLDANCADGVRFEIMFPSCWNGKDLDTKDHKSHVAYPDLVMNGVCPQGFDVKLPGLFYETIWATNAFNNVDGQFVIANGDVHGFGYHADFMNGWNPDFLQKAVDTCTDGSGKIQDCPIFDIQSLEDQQKCSLKVPKALVSEKVVGLVGNSLPGDVAIQYGPDSATVKNPALPTTTQELPTVGYSEGAQATGTAYQPGQIFKESPSSAAVPSPSVSLSKVAALAQATPPAPTEAPVAPAAVDDSKYEVVRTDYITVGDVVSMIIVKEAVEYVTVTTTTVTATGSAKARREVHMHRHAGRHGHNGRHLS</sequence>
<organism evidence="4 5">
    <name type="scientific">Lasiosphaeria ovina</name>
    <dbReference type="NCBI Taxonomy" id="92902"/>
    <lineage>
        <taxon>Eukaryota</taxon>
        <taxon>Fungi</taxon>
        <taxon>Dikarya</taxon>
        <taxon>Ascomycota</taxon>
        <taxon>Pezizomycotina</taxon>
        <taxon>Sordariomycetes</taxon>
        <taxon>Sordariomycetidae</taxon>
        <taxon>Sordariales</taxon>
        <taxon>Lasiosphaeriaceae</taxon>
        <taxon>Lasiosphaeria</taxon>
    </lineage>
</organism>
<feature type="domain" description="DUF1996" evidence="3">
    <location>
        <begin position="34"/>
        <end position="291"/>
    </location>
</feature>
<keyword evidence="5" id="KW-1185">Reference proteome</keyword>
<comment type="caution">
    <text evidence="4">The sequence shown here is derived from an EMBL/GenBank/DDBJ whole genome shotgun (WGS) entry which is preliminary data.</text>
</comment>
<dbReference type="AlphaFoldDB" id="A0AAE0KBL2"/>
<accession>A0AAE0KBL2</accession>
<protein>
    <recommendedName>
        <fullName evidence="3">DUF1996 domain-containing protein</fullName>
    </recommendedName>
</protein>
<dbReference type="PANTHER" id="PTHR43662:SF7">
    <property type="entry name" value="DUF1996 DOMAIN-CONTAINING PROTEIN"/>
    <property type="match status" value="1"/>
</dbReference>
<evidence type="ECO:0000256" key="2">
    <source>
        <dbReference type="SAM" id="SignalP"/>
    </source>
</evidence>
<dbReference type="Proteomes" id="UP001287356">
    <property type="component" value="Unassembled WGS sequence"/>
</dbReference>
<reference evidence="4" key="2">
    <citation type="submission" date="2023-06" db="EMBL/GenBank/DDBJ databases">
        <authorList>
            <consortium name="Lawrence Berkeley National Laboratory"/>
            <person name="Haridas S."/>
            <person name="Hensen N."/>
            <person name="Bonometti L."/>
            <person name="Westerberg I."/>
            <person name="Brannstrom I.O."/>
            <person name="Guillou S."/>
            <person name="Cros-Aarteil S."/>
            <person name="Calhoun S."/>
            <person name="Kuo A."/>
            <person name="Mondo S."/>
            <person name="Pangilinan J."/>
            <person name="Riley R."/>
            <person name="Labutti K."/>
            <person name="Andreopoulos B."/>
            <person name="Lipzen A."/>
            <person name="Chen C."/>
            <person name="Yanf M."/>
            <person name="Daum C."/>
            <person name="Ng V."/>
            <person name="Clum A."/>
            <person name="Steindorff A."/>
            <person name="Ohm R."/>
            <person name="Martin F."/>
            <person name="Silar P."/>
            <person name="Natvig D."/>
            <person name="Lalanne C."/>
            <person name="Gautier V."/>
            <person name="Ament-Velasquez S.L."/>
            <person name="Kruys A."/>
            <person name="Hutchinson M.I."/>
            <person name="Powell A.J."/>
            <person name="Barry K."/>
            <person name="Miller A.N."/>
            <person name="Grigoriev I.V."/>
            <person name="Debuchy R."/>
            <person name="Gladieux P."/>
            <person name="Thoren M.H."/>
            <person name="Johannesson H."/>
        </authorList>
    </citation>
    <scope>NUCLEOTIDE SEQUENCE</scope>
    <source>
        <strain evidence="4">CBS 958.72</strain>
    </source>
</reference>
<feature type="chain" id="PRO_5042286619" description="DUF1996 domain-containing protein" evidence="2">
    <location>
        <begin position="19"/>
        <end position="504"/>
    </location>
</feature>
<keyword evidence="2" id="KW-0732">Signal</keyword>
<reference evidence="4" key="1">
    <citation type="journal article" date="2023" name="Mol. Phylogenet. Evol.">
        <title>Genome-scale phylogeny and comparative genomics of the fungal order Sordariales.</title>
        <authorList>
            <person name="Hensen N."/>
            <person name="Bonometti L."/>
            <person name="Westerberg I."/>
            <person name="Brannstrom I.O."/>
            <person name="Guillou S."/>
            <person name="Cros-Aarteil S."/>
            <person name="Calhoun S."/>
            <person name="Haridas S."/>
            <person name="Kuo A."/>
            <person name="Mondo S."/>
            <person name="Pangilinan J."/>
            <person name="Riley R."/>
            <person name="LaButti K."/>
            <person name="Andreopoulos B."/>
            <person name="Lipzen A."/>
            <person name="Chen C."/>
            <person name="Yan M."/>
            <person name="Daum C."/>
            <person name="Ng V."/>
            <person name="Clum A."/>
            <person name="Steindorff A."/>
            <person name="Ohm R.A."/>
            <person name="Martin F."/>
            <person name="Silar P."/>
            <person name="Natvig D.O."/>
            <person name="Lalanne C."/>
            <person name="Gautier V."/>
            <person name="Ament-Velasquez S.L."/>
            <person name="Kruys A."/>
            <person name="Hutchinson M.I."/>
            <person name="Powell A.J."/>
            <person name="Barry K."/>
            <person name="Miller A.N."/>
            <person name="Grigoriev I.V."/>
            <person name="Debuchy R."/>
            <person name="Gladieux P."/>
            <person name="Hiltunen Thoren M."/>
            <person name="Johannesson H."/>
        </authorList>
    </citation>
    <scope>NUCLEOTIDE SEQUENCE</scope>
    <source>
        <strain evidence="4">CBS 958.72</strain>
    </source>
</reference>
<dbReference type="InterPro" id="IPR018535">
    <property type="entry name" value="DUF1996"/>
</dbReference>
<name>A0AAE0KBL2_9PEZI</name>
<feature type="compositionally biased region" description="Basic residues" evidence="1">
    <location>
        <begin position="485"/>
        <end position="504"/>
    </location>
</feature>
<dbReference type="EMBL" id="JAULSN010000004">
    <property type="protein sequence ID" value="KAK3373596.1"/>
    <property type="molecule type" value="Genomic_DNA"/>
</dbReference>
<dbReference type="PANTHER" id="PTHR43662">
    <property type="match status" value="1"/>
</dbReference>